<proteinExistence type="predicted"/>
<evidence type="ECO:0000313" key="1">
    <source>
        <dbReference type="EMBL" id="WVZ75415.1"/>
    </source>
</evidence>
<reference evidence="1 2" key="1">
    <citation type="submission" date="2024-02" db="EMBL/GenBank/DDBJ databases">
        <title>High-quality chromosome-scale genome assembly of Pensacola bahiagrass (Paspalum notatum Flugge var. saurae).</title>
        <authorList>
            <person name="Vega J.M."/>
            <person name="Podio M."/>
            <person name="Orjuela J."/>
            <person name="Siena L.A."/>
            <person name="Pessino S.C."/>
            <person name="Combes M.C."/>
            <person name="Mariac C."/>
            <person name="Albertini E."/>
            <person name="Pupilli F."/>
            <person name="Ortiz J.P.A."/>
            <person name="Leblanc O."/>
        </authorList>
    </citation>
    <scope>NUCLEOTIDE SEQUENCE [LARGE SCALE GENOMIC DNA]</scope>
    <source>
        <strain evidence="1">R1</strain>
        <tissue evidence="1">Leaf</tissue>
    </source>
</reference>
<dbReference type="Proteomes" id="UP001341281">
    <property type="component" value="Chromosome 05"/>
</dbReference>
<sequence>MKDLGAAKKILCMEVSRDRKSGLLFLNQHNYIQKVLRHFNMHNSKPVNTSIAPHFKLSSSHHRTDLDFEYMSKVSFQCCWFFDLCHGLFTSRFIFCYELVDTWLLLVRTLKCCEVDFPFGRTREGLVGYINSDYAADLDKRRSLTGYWEDVMSVVELVYSLQLFYRPLRLSLLQFVMLAKKLSS</sequence>
<dbReference type="EMBL" id="CP144749">
    <property type="protein sequence ID" value="WVZ75415.1"/>
    <property type="molecule type" value="Genomic_DNA"/>
</dbReference>
<name>A0AAQ3WVT7_PASNO</name>
<organism evidence="1 2">
    <name type="scientific">Paspalum notatum var. saurae</name>
    <dbReference type="NCBI Taxonomy" id="547442"/>
    <lineage>
        <taxon>Eukaryota</taxon>
        <taxon>Viridiplantae</taxon>
        <taxon>Streptophyta</taxon>
        <taxon>Embryophyta</taxon>
        <taxon>Tracheophyta</taxon>
        <taxon>Spermatophyta</taxon>
        <taxon>Magnoliopsida</taxon>
        <taxon>Liliopsida</taxon>
        <taxon>Poales</taxon>
        <taxon>Poaceae</taxon>
        <taxon>PACMAD clade</taxon>
        <taxon>Panicoideae</taxon>
        <taxon>Andropogonodae</taxon>
        <taxon>Paspaleae</taxon>
        <taxon>Paspalinae</taxon>
        <taxon>Paspalum</taxon>
    </lineage>
</organism>
<keyword evidence="2" id="KW-1185">Reference proteome</keyword>
<protein>
    <recommendedName>
        <fullName evidence="3">Reverse transcriptase Ty1/copia-type domain-containing protein</fullName>
    </recommendedName>
</protein>
<accession>A0AAQ3WVT7</accession>
<gene>
    <name evidence="1" type="ORF">U9M48_023468</name>
</gene>
<evidence type="ECO:0000313" key="2">
    <source>
        <dbReference type="Proteomes" id="UP001341281"/>
    </source>
</evidence>
<evidence type="ECO:0008006" key="3">
    <source>
        <dbReference type="Google" id="ProtNLM"/>
    </source>
</evidence>
<dbReference type="AlphaFoldDB" id="A0AAQ3WVT7"/>